<name>M3FWC4_9ACTN</name>
<evidence type="ECO:0000256" key="1">
    <source>
        <dbReference type="SAM" id="MobiDB-lite"/>
    </source>
</evidence>
<dbReference type="Pfam" id="PF13148">
    <property type="entry name" value="DUF3987"/>
    <property type="match status" value="1"/>
</dbReference>
<organism evidence="2 3">
    <name type="scientific">Streptomyces bottropensis ATCC 25435</name>
    <dbReference type="NCBI Taxonomy" id="1054862"/>
    <lineage>
        <taxon>Bacteria</taxon>
        <taxon>Bacillati</taxon>
        <taxon>Actinomycetota</taxon>
        <taxon>Actinomycetes</taxon>
        <taxon>Kitasatosporales</taxon>
        <taxon>Streptomycetaceae</taxon>
        <taxon>Streptomyces</taxon>
    </lineage>
</organism>
<dbReference type="InterPro" id="IPR025048">
    <property type="entry name" value="DUF3987"/>
</dbReference>
<accession>M3FWC4</accession>
<sequence>MPAVEPRFGRQGRRMTTHDANADLWEGFDHIEPEQITGPAWDEPVPLRARPPLPGFPVDVLPDWLGAMVRGVAEETQTPADLAGCLALAVLATAAGGRVKVCVRGHWREPVNIYTAVALPPGNRKSAVFDLMVKPLLDAEKALIELSGPVRAEAETLARLAKSAAEKAQGKAAGAEPEHRDTLTAEAVQLAQDADKMRIPAEPQLVADDVTPENVGTLLDEQGGRISCLSAEGELFDIIAGRYTGKPNMGMFLKGHAGDMLRVNRQGRSAQHVDSPAVTIGLAVQPEVLDALSRIDGADGRGLLARFLYSKPLSLVGSRNLTPALLDEQVAATYAKRLAGLTLALADWTDTALVQLTPEADAVLLAFQKVTESRLGPDGSFAPIVKWASKRDGAVARIAGLLHLATHPEDGWHKPIEASTMAAATELGDYFTAHALDVFSVMSADPAHESAVTVLAQLVSSNPTQFTKRELFRMLRRADFPAIGDLDPALALLEEHGWIRQQPPPPRTGRGGRPPSPRYETHPRITRGA</sequence>
<reference evidence="3" key="1">
    <citation type="journal article" date="2013" name="Genome Announc.">
        <title>Draft Genome Sequence of Streptomyces bottropensis ATCC 25435, a Bottromycin-Producing Actinomycete.</title>
        <authorList>
            <person name="Zhang H."/>
            <person name="Zhou W."/>
            <person name="Zhuang Y."/>
            <person name="Liang X."/>
            <person name="Liu T."/>
        </authorList>
    </citation>
    <scope>NUCLEOTIDE SEQUENCE [LARGE SCALE GENOMIC DNA]</scope>
    <source>
        <strain evidence="3">ATCC 25435</strain>
    </source>
</reference>
<evidence type="ECO:0000313" key="3">
    <source>
        <dbReference type="Proteomes" id="UP000030760"/>
    </source>
</evidence>
<gene>
    <name evidence="2" type="ORF">SBD_1457</name>
</gene>
<dbReference type="Proteomes" id="UP000030760">
    <property type="component" value="Unassembled WGS sequence"/>
</dbReference>
<protein>
    <recommendedName>
        <fullName evidence="4">DNA primase</fullName>
    </recommendedName>
</protein>
<dbReference type="AlphaFoldDB" id="M3FWC4"/>
<evidence type="ECO:0008006" key="4">
    <source>
        <dbReference type="Google" id="ProtNLM"/>
    </source>
</evidence>
<evidence type="ECO:0000313" key="2">
    <source>
        <dbReference type="EMBL" id="EMF57295.1"/>
    </source>
</evidence>
<dbReference type="EMBL" id="KB405057">
    <property type="protein sequence ID" value="EMF57295.1"/>
    <property type="molecule type" value="Genomic_DNA"/>
</dbReference>
<proteinExistence type="predicted"/>
<feature type="region of interest" description="Disordered" evidence="1">
    <location>
        <begin position="497"/>
        <end position="529"/>
    </location>
</feature>